<reference evidence="2" key="1">
    <citation type="journal article" date="2019" name="Int. J. Syst. Evol. Microbiol.">
        <title>The Global Catalogue of Microorganisms (GCM) 10K type strain sequencing project: providing services to taxonomists for standard genome sequencing and annotation.</title>
        <authorList>
            <consortium name="The Broad Institute Genomics Platform"/>
            <consortium name="The Broad Institute Genome Sequencing Center for Infectious Disease"/>
            <person name="Wu L."/>
            <person name="Ma J."/>
        </authorList>
    </citation>
    <scope>NUCLEOTIDE SEQUENCE [LARGE SCALE GENOMIC DNA]</scope>
    <source>
        <strain evidence="2">JCM 18053</strain>
    </source>
</reference>
<gene>
    <name evidence="1" type="ORF">GCM10023213_32480</name>
</gene>
<evidence type="ECO:0000313" key="2">
    <source>
        <dbReference type="Proteomes" id="UP001499852"/>
    </source>
</evidence>
<accession>A0ABP9PEF1</accession>
<proteinExistence type="predicted"/>
<keyword evidence="2" id="KW-1185">Reference proteome</keyword>
<dbReference type="EMBL" id="BAABIA010000006">
    <property type="protein sequence ID" value="GAA5143784.1"/>
    <property type="molecule type" value="Genomic_DNA"/>
</dbReference>
<protein>
    <submittedName>
        <fullName evidence="1">Uncharacterized protein</fullName>
    </submittedName>
</protein>
<organism evidence="1 2">
    <name type="scientific">Prosthecobacter algae</name>
    <dbReference type="NCBI Taxonomy" id="1144682"/>
    <lineage>
        <taxon>Bacteria</taxon>
        <taxon>Pseudomonadati</taxon>
        <taxon>Verrucomicrobiota</taxon>
        <taxon>Verrucomicrobiia</taxon>
        <taxon>Verrucomicrobiales</taxon>
        <taxon>Verrucomicrobiaceae</taxon>
        <taxon>Prosthecobacter</taxon>
    </lineage>
</organism>
<evidence type="ECO:0000313" key="1">
    <source>
        <dbReference type="EMBL" id="GAA5143784.1"/>
    </source>
</evidence>
<name>A0ABP9PEF1_9BACT</name>
<sequence>MWINQREQLLNWNLEGFGQEKQMGIAYLYPPRFDFCQCPARYVPTGHLQFDRRIMLSPSPQHSQSSDLWADEIQISHDRIGLNQAIVLMTQHGIGQMPTVMPLGGTVSLTA</sequence>
<dbReference type="Proteomes" id="UP001499852">
    <property type="component" value="Unassembled WGS sequence"/>
</dbReference>
<comment type="caution">
    <text evidence="1">The sequence shown here is derived from an EMBL/GenBank/DDBJ whole genome shotgun (WGS) entry which is preliminary data.</text>
</comment>